<dbReference type="Gene3D" id="2.40.10.10">
    <property type="entry name" value="Trypsin-like serine proteases"/>
    <property type="match status" value="2"/>
</dbReference>
<dbReference type="GO" id="GO:0005737">
    <property type="term" value="C:cytoplasm"/>
    <property type="evidence" value="ECO:0007669"/>
    <property type="project" value="TreeGrafter"/>
</dbReference>
<dbReference type="AlphaFoldDB" id="A0A8D2M405"/>
<keyword evidence="6" id="KW-1185">Reference proteome</keyword>
<dbReference type="Ensembl" id="ENSZALT00000003169.1">
    <property type="protein sequence ID" value="ENSZALP00000001736.1"/>
    <property type="gene ID" value="ENSZALG00000002061.1"/>
</dbReference>
<organism evidence="5 6">
    <name type="scientific">Zonotrichia albicollis</name>
    <name type="common">White-throated sparrow</name>
    <name type="synonym">Fringilla albicollis</name>
    <dbReference type="NCBI Taxonomy" id="44394"/>
    <lineage>
        <taxon>Eukaryota</taxon>
        <taxon>Metazoa</taxon>
        <taxon>Chordata</taxon>
        <taxon>Craniata</taxon>
        <taxon>Vertebrata</taxon>
        <taxon>Euteleostomi</taxon>
        <taxon>Archelosauria</taxon>
        <taxon>Archosauria</taxon>
        <taxon>Dinosauria</taxon>
        <taxon>Saurischia</taxon>
        <taxon>Theropoda</taxon>
        <taxon>Coelurosauria</taxon>
        <taxon>Aves</taxon>
        <taxon>Neognathae</taxon>
        <taxon>Neoaves</taxon>
        <taxon>Telluraves</taxon>
        <taxon>Australaves</taxon>
        <taxon>Passeriformes</taxon>
        <taxon>Passerellidae</taxon>
        <taxon>Zonotrichia</taxon>
    </lineage>
</organism>
<keyword evidence="1" id="KW-0732">Signal</keyword>
<feature type="domain" description="Peptidase S1" evidence="4">
    <location>
        <begin position="1"/>
        <end position="136"/>
    </location>
</feature>
<keyword evidence="3" id="KW-1015">Disulfide bond</keyword>
<dbReference type="SMART" id="SM00020">
    <property type="entry name" value="Tryp_SPc"/>
    <property type="match status" value="1"/>
</dbReference>
<evidence type="ECO:0000313" key="6">
    <source>
        <dbReference type="Proteomes" id="UP000694413"/>
    </source>
</evidence>
<proteinExistence type="predicted"/>
<dbReference type="PROSITE" id="PS50240">
    <property type="entry name" value="TRYPSIN_DOM"/>
    <property type="match status" value="1"/>
</dbReference>
<evidence type="ECO:0000256" key="3">
    <source>
        <dbReference type="ARBA" id="ARBA00023157"/>
    </source>
</evidence>
<dbReference type="GO" id="GO:0006508">
    <property type="term" value="P:proteolysis"/>
    <property type="evidence" value="ECO:0007669"/>
    <property type="project" value="InterPro"/>
</dbReference>
<name>A0A8D2M405_ZONAL</name>
<dbReference type="InterPro" id="IPR009003">
    <property type="entry name" value="Peptidase_S1_PA"/>
</dbReference>
<evidence type="ECO:0000256" key="2">
    <source>
        <dbReference type="ARBA" id="ARBA00023145"/>
    </source>
</evidence>
<dbReference type="CDD" id="cd00190">
    <property type="entry name" value="Tryp_SPc"/>
    <property type="match status" value="1"/>
</dbReference>
<evidence type="ECO:0000256" key="1">
    <source>
        <dbReference type="ARBA" id="ARBA00022729"/>
    </source>
</evidence>
<dbReference type="Pfam" id="PF00089">
    <property type="entry name" value="Trypsin"/>
    <property type="match status" value="1"/>
</dbReference>
<dbReference type="InterPro" id="IPR001254">
    <property type="entry name" value="Trypsin_dom"/>
</dbReference>
<sequence>MAMSVTVILGAHHISSQEPSQQEIPVEKWVIHPQYSRKGYKNDIMLLKINEYVQCISIAKANEHVRAGDLCTVSGWGRTSLYPPPSDVLREVELKVQKEKICQQVFLYYQPHSMICVGDENNKKASYKVSVVLGCKLGKRLGLEIQISSEVKAKGQQNEPRPSE</sequence>
<evidence type="ECO:0000259" key="4">
    <source>
        <dbReference type="PROSITE" id="PS50240"/>
    </source>
</evidence>
<reference evidence="5" key="1">
    <citation type="submission" date="2025-08" db="UniProtKB">
        <authorList>
            <consortium name="Ensembl"/>
        </authorList>
    </citation>
    <scope>IDENTIFICATION</scope>
</reference>
<evidence type="ECO:0000313" key="5">
    <source>
        <dbReference type="Ensembl" id="ENSZALP00000001736.1"/>
    </source>
</evidence>
<dbReference type="Proteomes" id="UP000694413">
    <property type="component" value="Unassembled WGS sequence"/>
</dbReference>
<dbReference type="SUPFAM" id="SSF50494">
    <property type="entry name" value="Trypsin-like serine proteases"/>
    <property type="match status" value="1"/>
</dbReference>
<dbReference type="GO" id="GO:0004252">
    <property type="term" value="F:serine-type endopeptidase activity"/>
    <property type="evidence" value="ECO:0007669"/>
    <property type="project" value="InterPro"/>
</dbReference>
<dbReference type="PANTHER" id="PTHR24271">
    <property type="entry name" value="KALLIKREIN-RELATED"/>
    <property type="match status" value="1"/>
</dbReference>
<reference evidence="5" key="2">
    <citation type="submission" date="2025-09" db="UniProtKB">
        <authorList>
            <consortium name="Ensembl"/>
        </authorList>
    </citation>
    <scope>IDENTIFICATION</scope>
</reference>
<accession>A0A8D2M405</accession>
<dbReference type="PANTHER" id="PTHR24271:SF81">
    <property type="entry name" value="GRANZYME B"/>
    <property type="match status" value="1"/>
</dbReference>
<dbReference type="InterPro" id="IPR043504">
    <property type="entry name" value="Peptidase_S1_PA_chymotrypsin"/>
</dbReference>
<keyword evidence="2" id="KW-0865">Zymogen</keyword>
<protein>
    <recommendedName>
        <fullName evidence="4">Peptidase S1 domain-containing protein</fullName>
    </recommendedName>
</protein>